<gene>
    <name evidence="1" type="ORF">NAV_LOCUS6756</name>
</gene>
<sequence length="121" mass="13515">MCVQEDRPHIWQGKSLECRALKGMFAWLDGRNRLMYVMFLAQSGEKLSPSLNGNCPTPAILRMTALKLGYCLPYLDLSDVVFRSFTSTSAPSVPKKTPNNFSALAPLRLTTTRSNFLRTGV</sequence>
<accession>A0A498ST76</accession>
<dbReference type="AlphaFoldDB" id="A0A498ST76"/>
<evidence type="ECO:0000313" key="1">
    <source>
        <dbReference type="EMBL" id="VBB31965.1"/>
    </source>
</evidence>
<dbReference type="Proteomes" id="UP000276991">
    <property type="component" value="Unassembled WGS sequence"/>
</dbReference>
<dbReference type="EMBL" id="UPTC01001476">
    <property type="protein sequence ID" value="VBB31965.1"/>
    <property type="molecule type" value="Genomic_DNA"/>
</dbReference>
<protein>
    <submittedName>
        <fullName evidence="1">Uncharacterized protein</fullName>
    </submittedName>
</protein>
<proteinExistence type="predicted"/>
<evidence type="ECO:0000313" key="2">
    <source>
        <dbReference type="Proteomes" id="UP000276991"/>
    </source>
</evidence>
<organism evidence="1 2">
    <name type="scientific">Acanthocheilonema viteae</name>
    <name type="common">Filarial nematode worm</name>
    <name type="synonym">Dipetalonema viteae</name>
    <dbReference type="NCBI Taxonomy" id="6277"/>
    <lineage>
        <taxon>Eukaryota</taxon>
        <taxon>Metazoa</taxon>
        <taxon>Ecdysozoa</taxon>
        <taxon>Nematoda</taxon>
        <taxon>Chromadorea</taxon>
        <taxon>Rhabditida</taxon>
        <taxon>Spirurina</taxon>
        <taxon>Spiruromorpha</taxon>
        <taxon>Filarioidea</taxon>
        <taxon>Onchocercidae</taxon>
        <taxon>Acanthocheilonema</taxon>
    </lineage>
</organism>
<reference evidence="1 2" key="1">
    <citation type="submission" date="2018-08" db="EMBL/GenBank/DDBJ databases">
        <authorList>
            <person name="Laetsch R D."/>
            <person name="Stevens L."/>
            <person name="Kumar S."/>
            <person name="Blaxter L. M."/>
        </authorList>
    </citation>
    <scope>NUCLEOTIDE SEQUENCE [LARGE SCALE GENOMIC DNA]</scope>
</reference>
<name>A0A498ST76_ACAVI</name>
<keyword evidence="2" id="KW-1185">Reference proteome</keyword>